<reference evidence="2 3" key="1">
    <citation type="journal article" date="2006" name="J. Bacteriol.">
        <title>Complete DNA sequence of a ColBM plasmid from avian pathogenic Escherichia coli suggests that it evolved from closely related ColV virulence plasmids.</title>
        <authorList>
            <person name="Johnson T.J."/>
            <person name="Johnson S.J."/>
            <person name="Nolan L.K."/>
        </authorList>
    </citation>
    <scope>NUCLEOTIDE SEQUENCE [LARGE SCALE GENOMIC DNA]</scope>
    <source>
        <strain evidence="2">APEC O1</strain>
        <plasmid evidence="3">pAPEC-O1-ColBM</plasmid>
    </source>
</reference>
<evidence type="ECO:0000313" key="2">
    <source>
        <dbReference type="EMBL" id="ABD51639.1"/>
    </source>
</evidence>
<keyword evidence="2" id="KW-0614">Plasmid</keyword>
<evidence type="ECO:0000313" key="3">
    <source>
        <dbReference type="Proteomes" id="UP000008216"/>
    </source>
</evidence>
<protein>
    <submittedName>
        <fullName evidence="2">Uncharacterized protein</fullName>
    </submittedName>
</protein>
<dbReference type="SUPFAM" id="SSF143120">
    <property type="entry name" value="YefM-like"/>
    <property type="match status" value="1"/>
</dbReference>
<gene>
    <name evidence="2" type="ORF">APECO1_O1CoBM69</name>
</gene>
<sequence>MVVSGISLRLVKQSQRCVMPNIILSDTSASVSELKKNPMATVSAGDGYPVAILNRNQPAFYCVPAELYERMLDALDDQELVKLVTERSNQPLHDVDLDSYL</sequence>
<name>A0A0H2XJ56_ECOK1</name>
<dbReference type="Proteomes" id="UP000008216">
    <property type="component" value="Plasmid pAPEC-O1-ColBM"/>
</dbReference>
<dbReference type="AlphaFoldDB" id="A0A0H2XJ56"/>
<dbReference type="KEGG" id="ecv:APECO1_O1CoBM69"/>
<geneLocation type="plasmid" evidence="2 3">
    <name>pAPEC-O1-ColBM</name>
</geneLocation>
<comment type="similarity">
    <text evidence="1">Belongs to the phD/YefM antitoxin family.</text>
</comment>
<proteinExistence type="inferred from homology"/>
<dbReference type="HOGENOM" id="CLU_171850_1_0_6"/>
<evidence type="ECO:0000256" key="1">
    <source>
        <dbReference type="ARBA" id="ARBA00009981"/>
    </source>
</evidence>
<dbReference type="EMBL" id="DQ381420">
    <property type="protein sequence ID" value="ABD51639.1"/>
    <property type="molecule type" value="Genomic_DNA"/>
</dbReference>
<dbReference type="InterPro" id="IPR036165">
    <property type="entry name" value="YefM-like_sf"/>
</dbReference>
<organism evidence="2 3">
    <name type="scientific">Escherichia coli O1:K1 / APEC</name>
    <dbReference type="NCBI Taxonomy" id="405955"/>
    <lineage>
        <taxon>Bacteria</taxon>
        <taxon>Pseudomonadati</taxon>
        <taxon>Pseudomonadota</taxon>
        <taxon>Gammaproteobacteria</taxon>
        <taxon>Enterobacterales</taxon>
        <taxon>Enterobacteriaceae</taxon>
        <taxon>Escherichia</taxon>
    </lineage>
</organism>
<accession>A0A0H2XJ56</accession>
<keyword evidence="3" id="KW-1185">Reference proteome</keyword>